<dbReference type="GO" id="GO:0006353">
    <property type="term" value="P:DNA-templated transcription termination"/>
    <property type="evidence" value="ECO:0007669"/>
    <property type="project" value="UniProtKB-UniRule"/>
</dbReference>
<evidence type="ECO:0000256" key="4">
    <source>
        <dbReference type="ARBA" id="ARBA00023015"/>
    </source>
</evidence>
<keyword evidence="3 6" id="KW-0694">RNA-binding</keyword>
<dbReference type="InterPro" id="IPR006027">
    <property type="entry name" value="NusB_RsmB_TIM44"/>
</dbReference>
<dbReference type="SUPFAM" id="SSF48013">
    <property type="entry name" value="NusB-like"/>
    <property type="match status" value="1"/>
</dbReference>
<dbReference type="InterPro" id="IPR011605">
    <property type="entry name" value="NusB_fam"/>
</dbReference>
<organism evidence="8 9">
    <name type="scientific">Peptoniphilus indolicus</name>
    <dbReference type="NCBI Taxonomy" id="33030"/>
    <lineage>
        <taxon>Bacteria</taxon>
        <taxon>Bacillati</taxon>
        <taxon>Bacillota</taxon>
        <taxon>Tissierellia</taxon>
        <taxon>Tissierellales</taxon>
        <taxon>Peptoniphilaceae</taxon>
        <taxon>Peptoniphilus</taxon>
    </lineage>
</organism>
<evidence type="ECO:0000259" key="7">
    <source>
        <dbReference type="Pfam" id="PF01029"/>
    </source>
</evidence>
<dbReference type="NCBIfam" id="TIGR01951">
    <property type="entry name" value="nusB"/>
    <property type="match status" value="1"/>
</dbReference>
<dbReference type="AlphaFoldDB" id="A0A379DDH8"/>
<evidence type="ECO:0000313" key="9">
    <source>
        <dbReference type="Proteomes" id="UP000254777"/>
    </source>
</evidence>
<feature type="domain" description="NusB/RsmB/TIM44" evidence="7">
    <location>
        <begin position="5"/>
        <end position="130"/>
    </location>
</feature>
<dbReference type="GO" id="GO:0005829">
    <property type="term" value="C:cytosol"/>
    <property type="evidence" value="ECO:0007669"/>
    <property type="project" value="TreeGrafter"/>
</dbReference>
<dbReference type="GO" id="GO:0031564">
    <property type="term" value="P:transcription antitermination"/>
    <property type="evidence" value="ECO:0007669"/>
    <property type="project" value="UniProtKB-KW"/>
</dbReference>
<comment type="function">
    <text evidence="6">Involved in transcription antitermination. Required for transcription of ribosomal RNA (rRNA) genes. Binds specifically to the boxA antiterminator sequence of the ribosomal RNA (rrn) operons.</text>
</comment>
<sequence length="133" mass="15570">MSRKKARIGQMQLLYQMDLTNKFDIKEVELFLDNFSFSDDEIEYINVAIPQLIDNIEEIDSVIEKNLEKWSFKRLAKVDRAILRIAVFEMLYREDIPEEVSINEAIEIAKVYGSLESQKFINGILGSIYRSIN</sequence>
<keyword evidence="2 6" id="KW-0889">Transcription antitermination</keyword>
<evidence type="ECO:0000256" key="5">
    <source>
        <dbReference type="ARBA" id="ARBA00023163"/>
    </source>
</evidence>
<dbReference type="EMBL" id="UGTH01000001">
    <property type="protein sequence ID" value="SUB76046.1"/>
    <property type="molecule type" value="Genomic_DNA"/>
</dbReference>
<reference evidence="8 9" key="1">
    <citation type="submission" date="2018-06" db="EMBL/GenBank/DDBJ databases">
        <authorList>
            <consortium name="Pathogen Informatics"/>
            <person name="Doyle S."/>
        </authorList>
    </citation>
    <scope>NUCLEOTIDE SEQUENCE [LARGE SCALE GENOMIC DNA]</scope>
    <source>
        <strain evidence="8 9">NCTC11088</strain>
    </source>
</reference>
<accession>A0A379DDH8</accession>
<evidence type="ECO:0000256" key="2">
    <source>
        <dbReference type="ARBA" id="ARBA00022814"/>
    </source>
</evidence>
<dbReference type="PANTHER" id="PTHR11078">
    <property type="entry name" value="N UTILIZATION SUBSTANCE PROTEIN B-RELATED"/>
    <property type="match status" value="1"/>
</dbReference>
<dbReference type="HAMAP" id="MF_00073">
    <property type="entry name" value="NusB"/>
    <property type="match status" value="1"/>
</dbReference>
<keyword evidence="4 6" id="KW-0805">Transcription regulation</keyword>
<dbReference type="PANTHER" id="PTHR11078:SF3">
    <property type="entry name" value="ANTITERMINATION NUSB DOMAIN-CONTAINING PROTEIN"/>
    <property type="match status" value="1"/>
</dbReference>
<dbReference type="Proteomes" id="UP000254777">
    <property type="component" value="Unassembled WGS sequence"/>
</dbReference>
<dbReference type="Pfam" id="PF01029">
    <property type="entry name" value="NusB"/>
    <property type="match status" value="1"/>
</dbReference>
<gene>
    <name evidence="6 8" type="primary">nusB</name>
    <name evidence="8" type="ORF">NCTC11088_01857</name>
</gene>
<evidence type="ECO:0000256" key="3">
    <source>
        <dbReference type="ARBA" id="ARBA00022884"/>
    </source>
</evidence>
<name>A0A379DDH8_9FIRM</name>
<dbReference type="RefSeq" id="WP_004823031.1">
    <property type="nucleotide sequence ID" value="NZ_UGTH01000001.1"/>
</dbReference>
<evidence type="ECO:0000256" key="6">
    <source>
        <dbReference type="HAMAP-Rule" id="MF_00073"/>
    </source>
</evidence>
<comment type="similarity">
    <text evidence="1 6">Belongs to the NusB family.</text>
</comment>
<dbReference type="Gene3D" id="1.10.940.10">
    <property type="entry name" value="NusB-like"/>
    <property type="match status" value="1"/>
</dbReference>
<keyword evidence="5 6" id="KW-0804">Transcription</keyword>
<evidence type="ECO:0000256" key="1">
    <source>
        <dbReference type="ARBA" id="ARBA00005952"/>
    </source>
</evidence>
<proteinExistence type="inferred from homology"/>
<evidence type="ECO:0000313" key="8">
    <source>
        <dbReference type="EMBL" id="SUB76046.1"/>
    </source>
</evidence>
<protein>
    <recommendedName>
        <fullName evidence="6">Transcription antitermination protein NusB</fullName>
    </recommendedName>
    <alternativeName>
        <fullName evidence="6">Antitermination factor NusB</fullName>
    </alternativeName>
</protein>
<dbReference type="InterPro" id="IPR035926">
    <property type="entry name" value="NusB-like_sf"/>
</dbReference>
<dbReference type="GO" id="GO:0003723">
    <property type="term" value="F:RNA binding"/>
    <property type="evidence" value="ECO:0007669"/>
    <property type="project" value="UniProtKB-UniRule"/>
</dbReference>